<dbReference type="RefSeq" id="WP_405275785.1">
    <property type="nucleotide sequence ID" value="NZ_CP144380.1"/>
</dbReference>
<evidence type="ECO:0000313" key="2">
    <source>
        <dbReference type="Proteomes" id="UP001484239"/>
    </source>
</evidence>
<dbReference type="EMBL" id="JBBHLI010000005">
    <property type="protein sequence ID" value="MEK9501414.1"/>
    <property type="molecule type" value="Genomic_DNA"/>
</dbReference>
<proteinExistence type="predicted"/>
<dbReference type="Gene3D" id="1.20.120.450">
    <property type="entry name" value="dinb family like domain"/>
    <property type="match status" value="1"/>
</dbReference>
<gene>
    <name evidence="1" type="ORF">WI372_10540</name>
</gene>
<dbReference type="Pfam" id="PF07606">
    <property type="entry name" value="DUF1569"/>
    <property type="match status" value="1"/>
</dbReference>
<comment type="caution">
    <text evidence="1">The sequence shown here is derived from an EMBL/GenBank/DDBJ whole genome shotgun (WGS) entry which is preliminary data.</text>
</comment>
<dbReference type="Proteomes" id="UP001484239">
    <property type="component" value="Unassembled WGS sequence"/>
</dbReference>
<sequence>MPLTPHPDLPDAATLSAAAARLESTTRPQWGRMSAPQMVEHCARFNEIYLGRQAVSPVVRLLARMFGGLFIKKFLRASPFEMQRNMKTLPELQMTSEPAEPDHFEADRARLLATLAEIESITGRWKHPLYGTIDAEVGRALTRHHLAHHLHQFGVLEPASST</sequence>
<accession>A0ABU9E9S6</accession>
<reference evidence="1 2" key="1">
    <citation type="submission" date="2024-02" db="EMBL/GenBank/DDBJ databases">
        <title>A novel Gemmatimonadota bacterium.</title>
        <authorList>
            <person name="Du Z.-J."/>
            <person name="Ye Y.-Q."/>
        </authorList>
    </citation>
    <scope>NUCLEOTIDE SEQUENCE [LARGE SCALE GENOMIC DNA]</scope>
    <source>
        <strain evidence="1 2">DH-20</strain>
    </source>
</reference>
<name>A0ABU9E9S6_9BACT</name>
<dbReference type="InterPro" id="IPR011463">
    <property type="entry name" value="DUF1569"/>
</dbReference>
<protein>
    <submittedName>
        <fullName evidence="1">DUF1569 domain-containing protein</fullName>
    </submittedName>
</protein>
<keyword evidence="2" id="KW-1185">Reference proteome</keyword>
<dbReference type="InterPro" id="IPR034660">
    <property type="entry name" value="DinB/YfiT-like"/>
</dbReference>
<organism evidence="1 2">
    <name type="scientific">Gaopeijia maritima</name>
    <dbReference type="NCBI Taxonomy" id="3119007"/>
    <lineage>
        <taxon>Bacteria</taxon>
        <taxon>Pseudomonadati</taxon>
        <taxon>Gemmatimonadota</taxon>
        <taxon>Longimicrobiia</taxon>
        <taxon>Gaopeijiales</taxon>
        <taxon>Gaopeijiaceae</taxon>
        <taxon>Gaopeijia</taxon>
    </lineage>
</organism>
<evidence type="ECO:0000313" key="1">
    <source>
        <dbReference type="EMBL" id="MEK9501414.1"/>
    </source>
</evidence>